<dbReference type="CDD" id="cd07187">
    <property type="entry name" value="YvcK_like"/>
    <property type="match status" value="1"/>
</dbReference>
<name>A0A1I3YJW9_9HYPH</name>
<evidence type="ECO:0000313" key="2">
    <source>
        <dbReference type="Proteomes" id="UP000199598"/>
    </source>
</evidence>
<dbReference type="PANTHER" id="PTHR31240">
    <property type="entry name" value="MATERNAL EFFECT EMBRYO ARREST 18"/>
    <property type="match status" value="1"/>
</dbReference>
<keyword evidence="2" id="KW-1185">Reference proteome</keyword>
<protein>
    <submittedName>
        <fullName evidence="1">CofD-related protein, GAK system</fullName>
    </submittedName>
</protein>
<proteinExistence type="predicted"/>
<dbReference type="NCBIfam" id="TIGR04357">
    <property type="entry name" value="CofD_rel_GAK"/>
    <property type="match status" value="1"/>
</dbReference>
<dbReference type="PANTHER" id="PTHR31240:SF0">
    <property type="entry name" value="MATERNAL EFFECT EMBRYO ARREST 18"/>
    <property type="match status" value="1"/>
</dbReference>
<dbReference type="InterPro" id="IPR027591">
    <property type="entry name" value="CofD-rel_GAK"/>
</dbReference>
<dbReference type="Gene3D" id="3.40.50.10680">
    <property type="entry name" value="CofD-like domains"/>
    <property type="match status" value="1"/>
</dbReference>
<comment type="caution">
    <text evidence="1">The sequence shown here is derived from an EMBL/GenBank/DDBJ whole genome shotgun (WGS) entry which is preliminary data.</text>
</comment>
<dbReference type="EMBL" id="FOSK01000004">
    <property type="protein sequence ID" value="SFK31571.1"/>
    <property type="molecule type" value="Genomic_DNA"/>
</dbReference>
<dbReference type="Pfam" id="PF01933">
    <property type="entry name" value="CofD"/>
    <property type="match status" value="1"/>
</dbReference>
<dbReference type="RefSeq" id="WP_093518606.1">
    <property type="nucleotide sequence ID" value="NZ_FOSK01000004.1"/>
</dbReference>
<reference evidence="1 2" key="1">
    <citation type="submission" date="2016-10" db="EMBL/GenBank/DDBJ databases">
        <authorList>
            <person name="Varghese N."/>
            <person name="Submissions S."/>
        </authorList>
    </citation>
    <scope>NUCLEOTIDE SEQUENCE [LARGE SCALE GENOMIC DNA]</scope>
    <source>
        <strain evidence="1 2">DSM 16392</strain>
    </source>
</reference>
<organism evidence="1 2">
    <name type="scientific">Pseudovibrio ascidiaceicola</name>
    <dbReference type="NCBI Taxonomy" id="285279"/>
    <lineage>
        <taxon>Bacteria</taxon>
        <taxon>Pseudomonadati</taxon>
        <taxon>Pseudomonadota</taxon>
        <taxon>Alphaproteobacteria</taxon>
        <taxon>Hyphomicrobiales</taxon>
        <taxon>Stappiaceae</taxon>
        <taxon>Pseudovibrio</taxon>
    </lineage>
</organism>
<gene>
    <name evidence="1" type="ORF">SAMN04488518_10444</name>
</gene>
<sequence length="394" mass="43130">MQQFSVTRGLNLPDPVRISRYKRLPELGPALLFFSGGSALNPTARALKQYTHNSIHLMTPFDSGGSSAVLRHAFGMPAIGDLRSRLIALADESVLGQSEIYRLFTHRFPKTASLEDLHSELVDLLEGHDQLIARVPNPMRRLIRHQLAFFHDAMPSGFDLRGASIGNLILAGGYLNNNQKLDPIIFLFSKLVNTLGTVLATVDARLHLAVELDSGEIIVGQHNMTGKETAPIASRIKRTYLTRSLAGGDPVEIEVSPKKQHLIETADMICYPPGSFHSSLIANLLPKGVGKSIARSSNPKVYVPNLGNDPEQFGMSPNETVDALLKHLRADAGADTPTDKLLNFIVTDEKHAAEFDWAELEAQGISLIGADLTSTHSVPYYDPEKLVCMLLSFL</sequence>
<dbReference type="InterPro" id="IPR002882">
    <property type="entry name" value="CofD"/>
</dbReference>
<dbReference type="SUPFAM" id="SSF142338">
    <property type="entry name" value="CofD-like"/>
    <property type="match status" value="1"/>
</dbReference>
<dbReference type="InterPro" id="IPR038136">
    <property type="entry name" value="CofD-like_dom_sf"/>
</dbReference>
<evidence type="ECO:0000313" key="1">
    <source>
        <dbReference type="EMBL" id="SFK31571.1"/>
    </source>
</evidence>
<accession>A0A1I3YJW9</accession>
<dbReference type="Proteomes" id="UP000199598">
    <property type="component" value="Unassembled WGS sequence"/>
</dbReference>